<proteinExistence type="predicted"/>
<organism evidence="2">
    <name type="scientific">Trichophyton rubrum CBS 288.86</name>
    <dbReference type="NCBI Taxonomy" id="1215330"/>
    <lineage>
        <taxon>Eukaryota</taxon>
        <taxon>Fungi</taxon>
        <taxon>Dikarya</taxon>
        <taxon>Ascomycota</taxon>
        <taxon>Pezizomycotina</taxon>
        <taxon>Eurotiomycetes</taxon>
        <taxon>Eurotiomycetidae</taxon>
        <taxon>Onygenales</taxon>
        <taxon>Arthrodermataceae</taxon>
        <taxon>Trichophyton</taxon>
    </lineage>
</organism>
<dbReference type="Proteomes" id="UP000023758">
    <property type="component" value="Unassembled WGS sequence"/>
</dbReference>
<evidence type="ECO:0000256" key="1">
    <source>
        <dbReference type="SAM" id="MobiDB-lite"/>
    </source>
</evidence>
<accession>A0A022WC99</accession>
<gene>
    <name evidence="2" type="ORF">H103_01512</name>
</gene>
<dbReference type="AlphaFoldDB" id="A0A022WC99"/>
<sequence length="160" mass="18619">MEEEGRRREDRTAEKTKRRESRRNKHHACVGGWTICFMPSLPALEALEAPGGPWRPLTSEPMPRRTDFQLEALEACEWLPVVCWLETRDQIQNDSGYQDRINYRGQDRTATRDEVSTLRSLSTIYLSLYRHQVKSSQVDQTLEDPPSTAFHRLLSSSRRS</sequence>
<protein>
    <submittedName>
        <fullName evidence="2">Uncharacterized protein</fullName>
    </submittedName>
</protein>
<name>A0A022WC99_TRIRU</name>
<evidence type="ECO:0000313" key="2">
    <source>
        <dbReference type="EMBL" id="EZF55987.1"/>
    </source>
</evidence>
<dbReference type="HOGENOM" id="CLU_1653402_0_0_1"/>
<feature type="region of interest" description="Disordered" evidence="1">
    <location>
        <begin position="137"/>
        <end position="160"/>
    </location>
</feature>
<feature type="region of interest" description="Disordered" evidence="1">
    <location>
        <begin position="1"/>
        <end position="23"/>
    </location>
</feature>
<feature type="compositionally biased region" description="Basic and acidic residues" evidence="1">
    <location>
        <begin position="1"/>
        <end position="17"/>
    </location>
</feature>
<reference evidence="2" key="1">
    <citation type="submission" date="2014-02" db="EMBL/GenBank/DDBJ databases">
        <title>The Genome Sequence of Trichophyton rubrum (morphotype fischeri) CBS 288.86.</title>
        <authorList>
            <consortium name="The Broad Institute Genomics Platform"/>
            <person name="Cuomo C.A."/>
            <person name="White T.C."/>
            <person name="Graser Y."/>
            <person name="Martinez-Rossi N."/>
            <person name="Heitman J."/>
            <person name="Young S.K."/>
            <person name="Zeng Q."/>
            <person name="Gargeya S."/>
            <person name="Abouelleil A."/>
            <person name="Alvarado L."/>
            <person name="Chapman S.B."/>
            <person name="Gainer-Dewar J."/>
            <person name="Goldberg J."/>
            <person name="Griggs A."/>
            <person name="Gujja S."/>
            <person name="Hansen M."/>
            <person name="Howarth C."/>
            <person name="Imamovic A."/>
            <person name="Larimer J."/>
            <person name="Martinez D."/>
            <person name="Murphy C."/>
            <person name="Pearson M.D."/>
            <person name="Persinoti G."/>
            <person name="Poon T."/>
            <person name="Priest M."/>
            <person name="Roberts A.D."/>
            <person name="Saif S."/>
            <person name="Shea T.D."/>
            <person name="Sykes S.N."/>
            <person name="Wortman J."/>
            <person name="Nusbaum C."/>
            <person name="Birren B."/>
        </authorList>
    </citation>
    <scope>NUCLEOTIDE SEQUENCE [LARGE SCALE GENOMIC DNA]</scope>
    <source>
        <strain evidence="2">CBS 288.86</strain>
    </source>
</reference>
<dbReference type="EMBL" id="KK207731">
    <property type="protein sequence ID" value="EZF55987.1"/>
    <property type="molecule type" value="Genomic_DNA"/>
</dbReference>